<evidence type="ECO:0000256" key="6">
    <source>
        <dbReference type="SAM" id="MobiDB-lite"/>
    </source>
</evidence>
<keyword evidence="7" id="KW-0812">Transmembrane</keyword>
<accession>A0A0D3GN95</accession>
<keyword evidence="7" id="KW-0472">Membrane</keyword>
<dbReference type="PaxDb" id="65489-OBART07G06010.1"/>
<dbReference type="InterPro" id="IPR003960">
    <property type="entry name" value="ATPase_AAA_CS"/>
</dbReference>
<feature type="domain" description="AAA+ ATPase" evidence="8">
    <location>
        <begin position="94"/>
        <end position="206"/>
    </location>
</feature>
<evidence type="ECO:0000256" key="2">
    <source>
        <dbReference type="ARBA" id="ARBA00007448"/>
    </source>
</evidence>
<protein>
    <recommendedName>
        <fullName evidence="8">AAA+ ATPase domain-containing protein</fullName>
    </recommendedName>
</protein>
<feature type="compositionally biased region" description="Acidic residues" evidence="6">
    <location>
        <begin position="835"/>
        <end position="858"/>
    </location>
</feature>
<sequence>MRHRRLVVDEYLPHVRREGREVLFSSRRRRLYTNNKMSEYASYSDEKAWSYVDFDHPTTFETLAMEPAKKKAIMDDLDAFRRSREFYRRTGKPWKRGYLLHGPPGTGKSTMVAAMANYLDYDIYDVELTVVGNNNNLRKLLIETTSKSIIVIEDIDCSLDITGDRLWSASGGERIVVFTTNHLDKLDPALIRRGRMDMHIEMSYCGFEAFKTLAKNYLDVDAHHLFDAVEELLRDVNLTPADVAECLMTARRSGSDDTSCLEICVDELKKRAEERAKEEAEAKAREEAEAKAMAEFEEKAKEKALAKAKAVTAAAATATAGGCRVVRWRRWTFASLGALLSNLGPVWFLVAPLLAAYAPRRLLLTYFNLVLRRRARRLLAAVDPYVTVDIPDPGAADAHQQYYHHRSRLGGRRAGDNAYEEVKAYLSAACSSEARELRAEAAAEGRGLVVSMRDGQDVADEFRGATMWWSSVDEEQQGGGARRRSQRLTFHQLHRRLVVDEYLPHVRRRGRELLFHNRRRRLYTNNKSLSYSSVYHKAWSYVNFDHPTTFETLAMEPAKKAAIMDDLDAKSIIVIEDIDCSLDLTGDRAATQRRGEYYARVGKAWKRGYLLHGPPGTGKSTMIAAMANYLDYDIYDVELTMVSDNNDLRKLLIETTSKSIVIIEDIDCSLDLTGDRATRRPGEIRGGGSMVTLSGLLNFIDGLWSASGGERVVVFTTNHVEKLDPALIRRGRMDMHIEMSYCRAAAFRTLAKNYLDVDAHHLFDAVDDILDKEDITPADVAECLMAAKRSSDSDVTSSLEFLVDELNKRAMENAKAVAEAKARAEAEAEAKAMADDDSEEDDDDYSDDYTDDDDYDDD</sequence>
<dbReference type="AlphaFoldDB" id="A0A0D3GN95"/>
<dbReference type="STRING" id="65489.A0A0D3GN95"/>
<keyword evidence="3" id="KW-0460">Magnesium</keyword>
<reference evidence="9" key="2">
    <citation type="submission" date="2015-03" db="UniProtKB">
        <authorList>
            <consortium name="EnsemblPlants"/>
        </authorList>
    </citation>
    <scope>IDENTIFICATION</scope>
</reference>
<dbReference type="Pfam" id="PF14363">
    <property type="entry name" value="AAA_assoc"/>
    <property type="match status" value="1"/>
</dbReference>
<feature type="region of interest" description="Disordered" evidence="6">
    <location>
        <begin position="819"/>
        <end position="858"/>
    </location>
</feature>
<evidence type="ECO:0000256" key="3">
    <source>
        <dbReference type="ARBA" id="ARBA00022842"/>
    </source>
</evidence>
<evidence type="ECO:0000313" key="10">
    <source>
        <dbReference type="Proteomes" id="UP000026960"/>
    </source>
</evidence>
<dbReference type="PANTHER" id="PTHR23070">
    <property type="entry name" value="BCS1 AAA-TYPE ATPASE"/>
    <property type="match status" value="1"/>
</dbReference>
<reference evidence="9" key="1">
    <citation type="journal article" date="2009" name="Rice">
        <title>De Novo Next Generation Sequencing of Plant Genomes.</title>
        <authorList>
            <person name="Rounsley S."/>
            <person name="Marri P.R."/>
            <person name="Yu Y."/>
            <person name="He R."/>
            <person name="Sisneros N."/>
            <person name="Goicoechea J.L."/>
            <person name="Lee S.J."/>
            <person name="Angelova A."/>
            <person name="Kudrna D."/>
            <person name="Luo M."/>
            <person name="Affourtit J."/>
            <person name="Desany B."/>
            <person name="Knight J."/>
            <person name="Niazi F."/>
            <person name="Egholm M."/>
            <person name="Wing R.A."/>
        </authorList>
    </citation>
    <scope>NUCLEOTIDE SEQUENCE [LARGE SCALE GENOMIC DNA]</scope>
    <source>
        <strain evidence="9">cv. IRGC 105608</strain>
    </source>
</reference>
<feature type="compositionally biased region" description="Basic and acidic residues" evidence="6">
    <location>
        <begin position="819"/>
        <end position="834"/>
    </location>
</feature>
<dbReference type="InterPro" id="IPR050747">
    <property type="entry name" value="Mitochondrial_chaperone_BCS1"/>
</dbReference>
<dbReference type="EnsemblPlants" id="OBART07G06010.1">
    <property type="protein sequence ID" value="OBART07G06010.1"/>
    <property type="gene ID" value="OBART07G06010"/>
</dbReference>
<feature type="transmembrane region" description="Helical" evidence="7">
    <location>
        <begin position="333"/>
        <end position="358"/>
    </location>
</feature>
<dbReference type="InterPro" id="IPR027417">
    <property type="entry name" value="P-loop_NTPase"/>
</dbReference>
<comment type="catalytic activity">
    <reaction evidence="4">
        <text>ATP + H2O = ADP + phosphate + H(+)</text>
        <dbReference type="Rhea" id="RHEA:13065"/>
        <dbReference type="ChEBI" id="CHEBI:15377"/>
        <dbReference type="ChEBI" id="CHEBI:15378"/>
        <dbReference type="ChEBI" id="CHEBI:30616"/>
        <dbReference type="ChEBI" id="CHEBI:43474"/>
        <dbReference type="ChEBI" id="CHEBI:456216"/>
    </reaction>
</comment>
<keyword evidence="7" id="KW-1133">Transmembrane helix</keyword>
<dbReference type="InterPro" id="IPR058017">
    <property type="entry name" value="At3g28540-like_C"/>
</dbReference>
<dbReference type="Pfam" id="PF25568">
    <property type="entry name" value="AAA_lid_At3g28540"/>
    <property type="match status" value="2"/>
</dbReference>
<dbReference type="HOGENOM" id="CLU_010583_0_0_1"/>
<evidence type="ECO:0000259" key="8">
    <source>
        <dbReference type="SMART" id="SM00382"/>
    </source>
</evidence>
<evidence type="ECO:0000256" key="5">
    <source>
        <dbReference type="SAM" id="Coils"/>
    </source>
</evidence>
<feature type="coiled-coil region" evidence="5">
    <location>
        <begin position="265"/>
        <end position="297"/>
    </location>
</feature>
<dbReference type="InterPro" id="IPR025753">
    <property type="entry name" value="AAA_N_dom"/>
</dbReference>
<keyword evidence="10" id="KW-1185">Reference proteome</keyword>
<dbReference type="SUPFAM" id="SSF52540">
    <property type="entry name" value="P-loop containing nucleoside triphosphate hydrolases"/>
    <property type="match status" value="2"/>
</dbReference>
<dbReference type="Gramene" id="OBART07G06010.1">
    <property type="protein sequence ID" value="OBART07G06010.1"/>
    <property type="gene ID" value="OBART07G06010"/>
</dbReference>
<dbReference type="SMART" id="SM00382">
    <property type="entry name" value="AAA"/>
    <property type="match status" value="2"/>
</dbReference>
<dbReference type="Gene3D" id="6.10.280.40">
    <property type="match status" value="2"/>
</dbReference>
<comment type="similarity">
    <text evidence="2">Belongs to the AAA ATPase family. BCS1 subfamily.</text>
</comment>
<dbReference type="Proteomes" id="UP000026960">
    <property type="component" value="Chromosome 7"/>
</dbReference>
<evidence type="ECO:0000256" key="7">
    <source>
        <dbReference type="SAM" id="Phobius"/>
    </source>
</evidence>
<evidence type="ECO:0000313" key="9">
    <source>
        <dbReference type="EnsemblPlants" id="OBART07G06010.1"/>
    </source>
</evidence>
<dbReference type="PROSITE" id="PS00674">
    <property type="entry name" value="AAA"/>
    <property type="match status" value="2"/>
</dbReference>
<name>A0A0D3GN95_9ORYZ</name>
<dbReference type="CDD" id="cd19510">
    <property type="entry name" value="RecA-like_BCS1"/>
    <property type="match status" value="1"/>
</dbReference>
<dbReference type="GO" id="GO:0016887">
    <property type="term" value="F:ATP hydrolysis activity"/>
    <property type="evidence" value="ECO:0007669"/>
    <property type="project" value="InterPro"/>
</dbReference>
<proteinExistence type="inferred from homology"/>
<evidence type="ECO:0000256" key="1">
    <source>
        <dbReference type="ARBA" id="ARBA00001946"/>
    </source>
</evidence>
<dbReference type="GO" id="GO:0005524">
    <property type="term" value="F:ATP binding"/>
    <property type="evidence" value="ECO:0007669"/>
    <property type="project" value="InterPro"/>
</dbReference>
<dbReference type="GO" id="GO:0006950">
    <property type="term" value="P:response to stress"/>
    <property type="evidence" value="ECO:0007669"/>
    <property type="project" value="UniProtKB-ARBA"/>
</dbReference>
<dbReference type="eggNOG" id="KOG0743">
    <property type="taxonomic scope" value="Eukaryota"/>
</dbReference>
<feature type="domain" description="AAA+ ATPase" evidence="8">
    <location>
        <begin position="605"/>
        <end position="743"/>
    </location>
</feature>
<keyword evidence="5" id="KW-0175">Coiled coil</keyword>
<comment type="cofactor">
    <cofactor evidence="1">
        <name>Mg(2+)</name>
        <dbReference type="ChEBI" id="CHEBI:18420"/>
    </cofactor>
</comment>
<evidence type="ECO:0000256" key="4">
    <source>
        <dbReference type="ARBA" id="ARBA00049360"/>
    </source>
</evidence>
<dbReference type="InterPro" id="IPR003959">
    <property type="entry name" value="ATPase_AAA_core"/>
</dbReference>
<dbReference type="Pfam" id="PF00004">
    <property type="entry name" value="AAA"/>
    <property type="match status" value="2"/>
</dbReference>
<dbReference type="Gene3D" id="3.40.50.300">
    <property type="entry name" value="P-loop containing nucleotide triphosphate hydrolases"/>
    <property type="match status" value="2"/>
</dbReference>
<dbReference type="InterPro" id="IPR003593">
    <property type="entry name" value="AAA+_ATPase"/>
</dbReference>
<organism evidence="9">
    <name type="scientific">Oryza barthii</name>
    <dbReference type="NCBI Taxonomy" id="65489"/>
    <lineage>
        <taxon>Eukaryota</taxon>
        <taxon>Viridiplantae</taxon>
        <taxon>Streptophyta</taxon>
        <taxon>Embryophyta</taxon>
        <taxon>Tracheophyta</taxon>
        <taxon>Spermatophyta</taxon>
        <taxon>Magnoliopsida</taxon>
        <taxon>Liliopsida</taxon>
        <taxon>Poales</taxon>
        <taxon>Poaceae</taxon>
        <taxon>BOP clade</taxon>
        <taxon>Oryzoideae</taxon>
        <taxon>Oryzeae</taxon>
        <taxon>Oryzinae</taxon>
        <taxon>Oryza</taxon>
    </lineage>
</organism>